<evidence type="ECO:0000313" key="4">
    <source>
        <dbReference type="EMBL" id="CAD6501344.1"/>
    </source>
</evidence>
<evidence type="ECO:0000313" key="5">
    <source>
        <dbReference type="Proteomes" id="UP000683417"/>
    </source>
</evidence>
<evidence type="ECO:0000256" key="1">
    <source>
        <dbReference type="RuleBase" id="RU361178"/>
    </source>
</evidence>
<comment type="similarity">
    <text evidence="1">Belongs to the argonaute family.</text>
</comment>
<feature type="domain" description="PAZ" evidence="2">
    <location>
        <begin position="283"/>
        <end position="400"/>
    </location>
</feature>
<dbReference type="Pfam" id="PF02170">
    <property type="entry name" value="PAZ"/>
    <property type="match status" value="1"/>
</dbReference>
<organism evidence="4 5">
    <name type="scientific">Blumeria graminis f. sp. triticale</name>
    <dbReference type="NCBI Taxonomy" id="1689686"/>
    <lineage>
        <taxon>Eukaryota</taxon>
        <taxon>Fungi</taxon>
        <taxon>Dikarya</taxon>
        <taxon>Ascomycota</taxon>
        <taxon>Pezizomycotina</taxon>
        <taxon>Leotiomycetes</taxon>
        <taxon>Erysiphales</taxon>
        <taxon>Erysiphaceae</taxon>
        <taxon>Blumeria</taxon>
    </lineage>
</organism>
<dbReference type="InterPro" id="IPR045246">
    <property type="entry name" value="Piwi_ago-like"/>
</dbReference>
<dbReference type="EMBL" id="CAJHIT010000005">
    <property type="protein sequence ID" value="CAD6501344.1"/>
    <property type="molecule type" value="Genomic_DNA"/>
</dbReference>
<dbReference type="InterPro" id="IPR032474">
    <property type="entry name" value="Argonaute_N"/>
</dbReference>
<dbReference type="SMART" id="SM01163">
    <property type="entry name" value="DUF1785"/>
    <property type="match status" value="1"/>
</dbReference>
<sequence>MMTNQIARVITNSRMELPPDAYRVEPDVRANIDFKSNWSQELPSRPGFNTTGKAISILLNQHRVTQWTQNDIYQYDVINIGSGAEKLGKIKAVWMSRQVQEKILQINRGFPLIWDGNKIAWSSNQLPEQRMTVDLDAEKGRAARPGKSPDTCYVIIRLAKTIRMASIKAYIEKKIAFDNTVLESINFLDHVMRQGPSEYYTQIKRSYFSQGNVSQKLDDVVYAMKGVYSSMRLCNTGSTGTNLATGLGVNVDVANGTFWISQDMHQAARNLCKERNRQLQWNVFRDLLQPIRDPKSGKWKKSEDWKTLQKMSKLRFTVKHRKSNGKWIGFTFAESQGGAHSKNMFFSMKDRKCNPPREEKISVFDYFKKTYNITIQYWDLPLVITSRDGMFPMELCVIAPSQRYNFKMTPEQTSAMIKFAVSRPKDRTIAIKHGISMLKWDKDKYLNHFGIKIDPNMTQTQARLLPAPDVAFGAGSKVSPGTAGRWDLRGKKFIVPNPEPLKSWGICVLASCCPEATVRNFLNTFIQVYTSHGGRIENKNPVIYFQVRTETLPDAVANVRNAAGNQAKQVPQILLYVIPSRDSFQYERLKKNNEIRFTTVSQCMNVAHVQKAQPQYCSNIAMKVNAKLGGTTAKAIFPGIPKIFTSPTLVIGADVSHPSPGSPQASMAAITVSMDADACRYAAAVQTNGRRVEIIGRNTIENQMLPLVNQWVKNVGQGKLPTQIYYFRDGISEGQYSHVLKKEVDVMKEILEKKFGSMARQIKWTVTVCSKRHHLRFFPKEGDRQAADRNNNSFPGTLVERDITHPFEYDFYLNSHSAIQGTARPVHYHVIRDDAKSSPNDFQKLLYGMCYQYIRSTTPVSLVPAVYYAHLASNRARAHEDVFASEGPRGGQKFEELRQDAANQAPTSITGSSQLLEEVRPLAPMGTTDNLESMIKIRTGMWYI</sequence>
<dbReference type="InterPro" id="IPR014811">
    <property type="entry name" value="ArgoL1"/>
</dbReference>
<dbReference type="SMART" id="SM00949">
    <property type="entry name" value="PAZ"/>
    <property type="match status" value="1"/>
</dbReference>
<gene>
    <name evidence="4" type="ORF">BGTH12_LOCUS2702</name>
</gene>
<dbReference type="CDD" id="cd04657">
    <property type="entry name" value="Piwi_ago-like"/>
    <property type="match status" value="1"/>
</dbReference>
<dbReference type="SMART" id="SM00950">
    <property type="entry name" value="Piwi"/>
    <property type="match status" value="1"/>
</dbReference>
<dbReference type="Proteomes" id="UP000683417">
    <property type="component" value="Unassembled WGS sequence"/>
</dbReference>
<dbReference type="InterPro" id="IPR032473">
    <property type="entry name" value="Argonaute_Mid_dom"/>
</dbReference>
<protein>
    <submittedName>
        <fullName evidence="4">BgTH12-01596</fullName>
    </submittedName>
</protein>
<dbReference type="PANTHER" id="PTHR22891">
    <property type="entry name" value="EUKARYOTIC TRANSLATION INITIATION FACTOR 2C"/>
    <property type="match status" value="1"/>
</dbReference>
<dbReference type="PROSITE" id="PS50821">
    <property type="entry name" value="PAZ"/>
    <property type="match status" value="1"/>
</dbReference>
<name>A0A9W4DGH6_BLUGR</name>
<dbReference type="AlphaFoldDB" id="A0A9W4DGH6"/>
<dbReference type="InterPro" id="IPR032472">
    <property type="entry name" value="ArgoL2"/>
</dbReference>
<dbReference type="Pfam" id="PF02171">
    <property type="entry name" value="Piwi"/>
    <property type="match status" value="1"/>
</dbReference>
<dbReference type="Pfam" id="PF08699">
    <property type="entry name" value="ArgoL1"/>
    <property type="match status" value="1"/>
</dbReference>
<evidence type="ECO:0000259" key="2">
    <source>
        <dbReference type="PROSITE" id="PS50821"/>
    </source>
</evidence>
<dbReference type="InterPro" id="IPR003165">
    <property type="entry name" value="Piwi"/>
</dbReference>
<proteinExistence type="inferred from homology"/>
<dbReference type="PROSITE" id="PS50822">
    <property type="entry name" value="PIWI"/>
    <property type="match status" value="1"/>
</dbReference>
<dbReference type="Pfam" id="PF16487">
    <property type="entry name" value="ArgoMid"/>
    <property type="match status" value="1"/>
</dbReference>
<reference evidence="4" key="1">
    <citation type="submission" date="2020-10" db="EMBL/GenBank/DDBJ databases">
        <authorList>
            <person name="Muller C M."/>
        </authorList>
    </citation>
    <scope>NUCLEOTIDE SEQUENCE</scope>
    <source>
        <strain evidence="4">THUN-12</strain>
    </source>
</reference>
<dbReference type="CDD" id="cd02846">
    <property type="entry name" value="PAZ_argonaute_like"/>
    <property type="match status" value="1"/>
</dbReference>
<feature type="domain" description="Piwi" evidence="3">
    <location>
        <begin position="573"/>
        <end position="881"/>
    </location>
</feature>
<dbReference type="GO" id="GO:0003723">
    <property type="term" value="F:RNA binding"/>
    <property type="evidence" value="ECO:0007669"/>
    <property type="project" value="InterPro"/>
</dbReference>
<dbReference type="Pfam" id="PF16486">
    <property type="entry name" value="ArgoN"/>
    <property type="match status" value="1"/>
</dbReference>
<dbReference type="InterPro" id="IPR003100">
    <property type="entry name" value="PAZ_dom"/>
</dbReference>
<comment type="caution">
    <text evidence="4">The sequence shown here is derived from an EMBL/GenBank/DDBJ whole genome shotgun (WGS) entry which is preliminary data.</text>
</comment>
<dbReference type="Pfam" id="PF16488">
    <property type="entry name" value="ArgoL2"/>
    <property type="match status" value="1"/>
</dbReference>
<evidence type="ECO:0000259" key="3">
    <source>
        <dbReference type="PROSITE" id="PS50822"/>
    </source>
</evidence>
<accession>A0A9W4DGH6</accession>